<accession>A0A0M0JVQ8</accession>
<dbReference type="InterPro" id="IPR018247">
    <property type="entry name" value="EF_Hand_1_Ca_BS"/>
</dbReference>
<feature type="compositionally biased region" description="Polar residues" evidence="3">
    <location>
        <begin position="93"/>
        <end position="104"/>
    </location>
</feature>
<feature type="region of interest" description="Disordered" evidence="3">
    <location>
        <begin position="88"/>
        <end position="118"/>
    </location>
</feature>
<dbReference type="InterPro" id="IPR002048">
    <property type="entry name" value="EF_hand_dom"/>
</dbReference>
<evidence type="ECO:0000256" key="1">
    <source>
        <dbReference type="ARBA" id="ARBA00022737"/>
    </source>
</evidence>
<dbReference type="SUPFAM" id="SSF47473">
    <property type="entry name" value="EF-hand"/>
    <property type="match status" value="1"/>
</dbReference>
<feature type="region of interest" description="Disordered" evidence="3">
    <location>
        <begin position="1"/>
        <end position="69"/>
    </location>
</feature>
<dbReference type="Pfam" id="PF13202">
    <property type="entry name" value="EF-hand_5"/>
    <property type="match status" value="1"/>
</dbReference>
<dbReference type="PROSITE" id="PS50222">
    <property type="entry name" value="EF_HAND_2"/>
    <property type="match status" value="3"/>
</dbReference>
<dbReference type="SUPFAM" id="SSF52047">
    <property type="entry name" value="RNI-like"/>
    <property type="match status" value="1"/>
</dbReference>
<dbReference type="Gene3D" id="1.10.238.10">
    <property type="entry name" value="EF-hand"/>
    <property type="match status" value="2"/>
</dbReference>
<protein>
    <submittedName>
        <fullName evidence="5">Calcium-binding protein cml20</fullName>
    </submittedName>
</protein>
<feature type="domain" description="EF-hand" evidence="4">
    <location>
        <begin position="393"/>
        <end position="428"/>
    </location>
</feature>
<keyword evidence="1" id="KW-0677">Repeat</keyword>
<reference evidence="6" key="1">
    <citation type="journal article" date="2015" name="PLoS Genet.">
        <title>Genome Sequence and Transcriptome Analyses of Chrysochromulina tobin: Metabolic Tools for Enhanced Algal Fitness in the Prominent Order Prymnesiales (Haptophyceae).</title>
        <authorList>
            <person name="Hovde B.T."/>
            <person name="Deodato C.R."/>
            <person name="Hunsperger H.M."/>
            <person name="Ryken S.A."/>
            <person name="Yost W."/>
            <person name="Jha R.K."/>
            <person name="Patterson J."/>
            <person name="Monnat R.J. Jr."/>
            <person name="Barlow S.B."/>
            <person name="Starkenburg S.R."/>
            <person name="Cattolico R.A."/>
        </authorList>
    </citation>
    <scope>NUCLEOTIDE SEQUENCE</scope>
    <source>
        <strain evidence="6">CCMP291</strain>
    </source>
</reference>
<comment type="caution">
    <text evidence="5">The sequence shown here is derived from an EMBL/GenBank/DDBJ whole genome shotgun (WGS) entry which is preliminary data.</text>
</comment>
<name>A0A0M0JVQ8_9EUKA</name>
<dbReference type="InterPro" id="IPR032675">
    <property type="entry name" value="LRR_dom_sf"/>
</dbReference>
<feature type="compositionally biased region" description="Polar residues" evidence="3">
    <location>
        <begin position="38"/>
        <end position="56"/>
    </location>
</feature>
<dbReference type="Pfam" id="PF13499">
    <property type="entry name" value="EF-hand_7"/>
    <property type="match status" value="1"/>
</dbReference>
<feature type="domain" description="EF-hand" evidence="4">
    <location>
        <begin position="492"/>
        <end position="527"/>
    </location>
</feature>
<dbReference type="InterPro" id="IPR050145">
    <property type="entry name" value="Centrin_CML-like"/>
</dbReference>
<evidence type="ECO:0000313" key="5">
    <source>
        <dbReference type="EMBL" id="KOO30198.1"/>
    </source>
</evidence>
<evidence type="ECO:0000313" key="6">
    <source>
        <dbReference type="Proteomes" id="UP000037460"/>
    </source>
</evidence>
<evidence type="ECO:0000259" key="4">
    <source>
        <dbReference type="PROSITE" id="PS50222"/>
    </source>
</evidence>
<keyword evidence="2" id="KW-0106">Calcium</keyword>
<evidence type="ECO:0000256" key="2">
    <source>
        <dbReference type="ARBA" id="ARBA00022837"/>
    </source>
</evidence>
<feature type="region of interest" description="Disordered" evidence="3">
    <location>
        <begin position="306"/>
        <end position="330"/>
    </location>
</feature>
<dbReference type="SMART" id="SM00054">
    <property type="entry name" value="EFh"/>
    <property type="match status" value="4"/>
</dbReference>
<organism evidence="5 6">
    <name type="scientific">Chrysochromulina tobinii</name>
    <dbReference type="NCBI Taxonomy" id="1460289"/>
    <lineage>
        <taxon>Eukaryota</taxon>
        <taxon>Haptista</taxon>
        <taxon>Haptophyta</taxon>
        <taxon>Prymnesiophyceae</taxon>
        <taxon>Prymnesiales</taxon>
        <taxon>Chrysochromulinaceae</taxon>
        <taxon>Chrysochromulina</taxon>
    </lineage>
</organism>
<evidence type="ECO:0000256" key="3">
    <source>
        <dbReference type="SAM" id="MobiDB-lite"/>
    </source>
</evidence>
<dbReference type="PANTHER" id="PTHR23050">
    <property type="entry name" value="CALCIUM BINDING PROTEIN"/>
    <property type="match status" value="1"/>
</dbReference>
<keyword evidence="6" id="KW-1185">Reference proteome</keyword>
<feature type="domain" description="EF-hand" evidence="4">
    <location>
        <begin position="356"/>
        <end position="391"/>
    </location>
</feature>
<sequence length="1210" mass="133250">MIHKADWGRERHDVDRPFTSLTSKFGPNAARQYAEAYSRQQHQQHPVTSPSSQSLPASARGHAGSSLPLQSRITLTIPPSTPLYAPVLPLSPRTLSPRTASSQAARGPHPPPPLIPRPLMSATQVRIATAALIDAHPPRPVTAILANVPLAAPTPLLEHLHPSTFVPVPPSPRPGSHRVRAAREVPCAELEQIMQAHYKHAMPPMMPGASSASVGAPRPASPVGEGIRNEMAPNGTPRAFTGARPATRADRLSPPGLSAEEPLAIHRSHSQEPLAEEPPARPVPYVTVSHEEVWGHFQMEIWRRLTGPAEPPPRPPKKKPVRKKLPRKKAEVEEVAVEDLSWEFRIPRLLQQMAAKNHLKMMDVFKKFDSDGSGAIDQFEFEAALVELGLHDVPCLEARKVFESYDADSSGSLDMDELATMIKAGRGPSQLGAKLQVGAVTGYTKADHKATFTRAGHMQMEGALARLKAIDTDGDGSASIKEVLAFLLAEGYSAAAVDELMKIIDKDGDGTLTEDEWKTGVSKLAATLGASPLLALTEPVDAPNSDLFVDALHPTWVGPDGKVPYRSSRSAMAQAITVAPEGCTIQDQTMRGIQLQQLRSLIVHLKRRCKSEGWVTTDEEVNAELGLETGASTPLEWDRCSMYDVLAYVVKPATRARRCSFVELVAKDAQRPEWYVVHRWGEPLVDTLTCLERHAKDRNLDLNTTTYWVSALAMSPWDVSEHLAADPFSSPFFHALEATKGCVVVVDRDRSKQSLDTNVPYKGAKAFSRLWVCFEIAVALQRAAEKGYIFDMYTARSHNITGNLVYPAFGLDEPPLFIVNAKGDGYEKRQAVGITDPSAPLELPVSTREFKNYESEEQRDYRQTFFPSNALIAGLSSKLQKAEATIAADRKHILNALVNLYTESQARVAGAIAAGAWHLKRTASLQDVRSISITMEALRAEPPAEHEGYDVYNGLLQAKLAAEALQRAFREGESTLEKVIKEVRTAPLTVLRVSMRDAKNTAQFEEALKCLPETLRILELELPDVLYKVKPKKRDEADASSWDNVKVFPDMTHLKLRQRALSDEETEKLSKMARHLQSPEMVIGRLVGYAHESALFRAAQLETVDLQGWPTLEEIPWNLFEMTSLRTLNVSDCKRLSRIKVQFPLIPSQLESLILDGCSALTELEEGISQKLSNLTGLSLRGCTSLGKLPIWVNDIERKGAGVVRPAHLK</sequence>
<gene>
    <name evidence="5" type="ORF">Ctob_006694</name>
</gene>
<dbReference type="CDD" id="cd00051">
    <property type="entry name" value="EFh"/>
    <property type="match status" value="2"/>
</dbReference>
<dbReference type="InterPro" id="IPR011992">
    <property type="entry name" value="EF-hand-dom_pair"/>
</dbReference>
<dbReference type="AlphaFoldDB" id="A0A0M0JVQ8"/>
<dbReference type="GO" id="GO:0005509">
    <property type="term" value="F:calcium ion binding"/>
    <property type="evidence" value="ECO:0007669"/>
    <property type="project" value="InterPro"/>
</dbReference>
<dbReference type="EMBL" id="JWZX01002266">
    <property type="protein sequence ID" value="KOO30198.1"/>
    <property type="molecule type" value="Genomic_DNA"/>
</dbReference>
<feature type="region of interest" description="Disordered" evidence="3">
    <location>
        <begin position="204"/>
        <end position="258"/>
    </location>
</feature>
<dbReference type="Proteomes" id="UP000037460">
    <property type="component" value="Unassembled WGS sequence"/>
</dbReference>
<proteinExistence type="predicted"/>
<feature type="compositionally biased region" description="Basic residues" evidence="3">
    <location>
        <begin position="315"/>
        <end position="327"/>
    </location>
</feature>
<feature type="compositionally biased region" description="Basic and acidic residues" evidence="3">
    <location>
        <begin position="1"/>
        <end position="16"/>
    </location>
</feature>
<dbReference type="PROSITE" id="PS00018">
    <property type="entry name" value="EF_HAND_1"/>
    <property type="match status" value="3"/>
</dbReference>
<dbReference type="OrthoDB" id="10044893at2759"/>
<dbReference type="Gene3D" id="3.80.10.10">
    <property type="entry name" value="Ribonuclease Inhibitor"/>
    <property type="match status" value="1"/>
</dbReference>